<evidence type="ECO:0000313" key="1">
    <source>
        <dbReference type="EMBL" id="EHY53712.1"/>
    </source>
</evidence>
<organism evidence="1 2">
    <name type="scientific">Exophiala dermatitidis (strain ATCC 34100 / CBS 525.76 / NIH/UT8656)</name>
    <name type="common">Black yeast</name>
    <name type="synonym">Wangiella dermatitidis</name>
    <dbReference type="NCBI Taxonomy" id="858893"/>
    <lineage>
        <taxon>Eukaryota</taxon>
        <taxon>Fungi</taxon>
        <taxon>Dikarya</taxon>
        <taxon>Ascomycota</taxon>
        <taxon>Pezizomycotina</taxon>
        <taxon>Eurotiomycetes</taxon>
        <taxon>Chaetothyriomycetidae</taxon>
        <taxon>Chaetothyriales</taxon>
        <taxon>Herpotrichiellaceae</taxon>
        <taxon>Exophiala</taxon>
    </lineage>
</organism>
<dbReference type="HOGENOM" id="CLU_2196972_0_0_1"/>
<dbReference type="GeneID" id="20306536"/>
<dbReference type="EMBL" id="JH226131">
    <property type="protein sequence ID" value="EHY53712.1"/>
    <property type="molecule type" value="Genomic_DNA"/>
</dbReference>
<proteinExistence type="predicted"/>
<accession>H6BPY9</accession>
<dbReference type="Proteomes" id="UP000007304">
    <property type="component" value="Unassembled WGS sequence"/>
</dbReference>
<protein>
    <submittedName>
        <fullName evidence="1">Uncharacterized protein</fullName>
    </submittedName>
</protein>
<dbReference type="AlphaFoldDB" id="H6BPY9"/>
<name>H6BPY9_EXODN</name>
<sequence>MRADGKEKLSRFCSGFLPEQSYMAMRVVGIPSSSWLHHNDGINPVLFAWTESANPMNANSLEGLRLRQKLRRPDIDENQKRSHTRHVPSLIHFQDNARCCILHHTSPF</sequence>
<reference evidence="1" key="1">
    <citation type="submission" date="2011-07" db="EMBL/GenBank/DDBJ databases">
        <title>The Genome Sequence of Exophiala (Wangiella) dermatitidis NIH/UT8656.</title>
        <authorList>
            <consortium name="The Broad Institute Genome Sequencing Platform"/>
            <person name="Cuomo C."/>
            <person name="Wang Z."/>
            <person name="Hunicke-Smith S."/>
            <person name="Szanislo P.J."/>
            <person name="Earl A."/>
            <person name="Young S.K."/>
            <person name="Zeng Q."/>
            <person name="Gargeya S."/>
            <person name="Fitzgerald M."/>
            <person name="Haas B."/>
            <person name="Abouelleil A."/>
            <person name="Alvarado L."/>
            <person name="Arachchi H.M."/>
            <person name="Berlin A."/>
            <person name="Brown A."/>
            <person name="Chapman S.B."/>
            <person name="Chen Z."/>
            <person name="Dunbar C."/>
            <person name="Freedman E."/>
            <person name="Gearin G."/>
            <person name="Gellesch M."/>
            <person name="Goldberg J."/>
            <person name="Griggs A."/>
            <person name="Gujja S."/>
            <person name="Heiman D."/>
            <person name="Howarth C."/>
            <person name="Larson L."/>
            <person name="Lui A."/>
            <person name="MacDonald P.J.P."/>
            <person name="Montmayeur A."/>
            <person name="Murphy C."/>
            <person name="Neiman D."/>
            <person name="Pearson M."/>
            <person name="Priest M."/>
            <person name="Roberts A."/>
            <person name="Saif S."/>
            <person name="Shea T."/>
            <person name="Shenoy N."/>
            <person name="Sisk P."/>
            <person name="Stolte C."/>
            <person name="Sykes S."/>
            <person name="Wortman J."/>
            <person name="Nusbaum C."/>
            <person name="Birren B."/>
        </authorList>
    </citation>
    <scope>NUCLEOTIDE SEQUENCE</scope>
    <source>
        <strain evidence="1">NIH/UT8656</strain>
    </source>
</reference>
<dbReference type="InParanoid" id="H6BPY9"/>
<gene>
    <name evidence="1" type="ORF">HMPREF1120_01897</name>
</gene>
<dbReference type="VEuPathDB" id="FungiDB:HMPREF1120_01897"/>
<keyword evidence="2" id="KW-1185">Reference proteome</keyword>
<dbReference type="RefSeq" id="XP_009154173.1">
    <property type="nucleotide sequence ID" value="XM_009155925.1"/>
</dbReference>
<evidence type="ECO:0000313" key="2">
    <source>
        <dbReference type="Proteomes" id="UP000007304"/>
    </source>
</evidence>